<feature type="transmembrane region" description="Helical" evidence="7">
    <location>
        <begin position="31"/>
        <end position="51"/>
    </location>
</feature>
<keyword evidence="4 7" id="KW-1133">Transmembrane helix</keyword>
<dbReference type="InterPro" id="IPR036259">
    <property type="entry name" value="MFS_trans_sf"/>
</dbReference>
<dbReference type="EMBL" id="JARVII010000004">
    <property type="protein sequence ID" value="MDG9698715.1"/>
    <property type="molecule type" value="Genomic_DNA"/>
</dbReference>
<feature type="transmembrane region" description="Helical" evidence="7">
    <location>
        <begin position="127"/>
        <end position="148"/>
    </location>
</feature>
<dbReference type="RefSeq" id="WP_279523743.1">
    <property type="nucleotide sequence ID" value="NZ_JARVII010000004.1"/>
</dbReference>
<keyword evidence="5 7" id="KW-0472">Membrane</keyword>
<feature type="region of interest" description="Disordered" evidence="6">
    <location>
        <begin position="315"/>
        <end position="334"/>
    </location>
</feature>
<name>A0AAW6RET2_9BURK</name>
<feature type="compositionally biased region" description="Basic and acidic residues" evidence="6">
    <location>
        <begin position="324"/>
        <end position="334"/>
    </location>
</feature>
<evidence type="ECO:0000256" key="1">
    <source>
        <dbReference type="ARBA" id="ARBA00004141"/>
    </source>
</evidence>
<organism evidence="8 9">
    <name type="scientific">Ottowia cancrivicina</name>
    <dbReference type="NCBI Taxonomy" id="3040346"/>
    <lineage>
        <taxon>Bacteria</taxon>
        <taxon>Pseudomonadati</taxon>
        <taxon>Pseudomonadota</taxon>
        <taxon>Betaproteobacteria</taxon>
        <taxon>Burkholderiales</taxon>
        <taxon>Comamonadaceae</taxon>
        <taxon>Ottowia</taxon>
    </lineage>
</organism>
<comment type="caution">
    <text evidence="8">The sequence shown here is derived from an EMBL/GenBank/DDBJ whole genome shotgun (WGS) entry which is preliminary data.</text>
</comment>
<feature type="transmembrane region" description="Helical" evidence="7">
    <location>
        <begin position="192"/>
        <end position="216"/>
    </location>
</feature>
<dbReference type="GO" id="GO:0016020">
    <property type="term" value="C:membrane"/>
    <property type="evidence" value="ECO:0007669"/>
    <property type="project" value="UniProtKB-SubCell"/>
</dbReference>
<feature type="transmembrane region" description="Helical" evidence="7">
    <location>
        <begin position="294"/>
        <end position="314"/>
    </location>
</feature>
<feature type="transmembrane region" description="Helical" evidence="7">
    <location>
        <begin position="57"/>
        <end position="78"/>
    </location>
</feature>
<evidence type="ECO:0000256" key="6">
    <source>
        <dbReference type="SAM" id="MobiDB-lite"/>
    </source>
</evidence>
<keyword evidence="3 7" id="KW-0812">Transmembrane</keyword>
<feature type="transmembrane region" description="Helical" evidence="7">
    <location>
        <begin position="160"/>
        <end position="180"/>
    </location>
</feature>
<dbReference type="InterPro" id="IPR004752">
    <property type="entry name" value="AmpG_permease/AT-1"/>
</dbReference>
<protein>
    <recommendedName>
        <fullName evidence="10">MFS transporter</fullName>
    </recommendedName>
</protein>
<reference evidence="8 9" key="1">
    <citation type="submission" date="2023-04" db="EMBL/GenBank/DDBJ databases">
        <title>Ottowia paracancer sp. nov., isolated from human stomach.</title>
        <authorList>
            <person name="Song Y."/>
        </authorList>
    </citation>
    <scope>NUCLEOTIDE SEQUENCE [LARGE SCALE GENOMIC DNA]</scope>
    <source>
        <strain evidence="8 9">10c7w1</strain>
    </source>
</reference>
<dbReference type="SUPFAM" id="SSF103473">
    <property type="entry name" value="MFS general substrate transporter"/>
    <property type="match status" value="1"/>
</dbReference>
<evidence type="ECO:0000256" key="5">
    <source>
        <dbReference type="ARBA" id="ARBA00023136"/>
    </source>
</evidence>
<evidence type="ECO:0000313" key="8">
    <source>
        <dbReference type="EMBL" id="MDG9698715.1"/>
    </source>
</evidence>
<dbReference type="PANTHER" id="PTHR12778">
    <property type="entry name" value="SOLUTE CARRIER FAMILY 33 ACETYL-COA TRANSPORTER -RELATED"/>
    <property type="match status" value="1"/>
</dbReference>
<evidence type="ECO:0000256" key="7">
    <source>
        <dbReference type="SAM" id="Phobius"/>
    </source>
</evidence>
<dbReference type="AlphaFoldDB" id="A0AAW6RET2"/>
<gene>
    <name evidence="8" type="ORF">QB898_03100</name>
</gene>
<keyword evidence="2" id="KW-0813">Transport</keyword>
<sequence>MAALVSSAGDVACDGFAIDQLARRQRGWGNVAQVGGGYVGAMLGGGGFLLAAQAVGWPLALAGAAGVMALLSLPLLAVREPPRSEAACAANAADAAAGPSAKTDGGPAAHRPGLLHALRRPAVQQGLWRVALCMAGLRLAMGLPGPLLLDAGMKLERLGWVLGAFSLLAGLAGALAGGWLTRLAPGWRAAQLALAALAAVLAGLTATAVAAVPAAMPAAVPAALPASLAVTALTVFTGLLFATAGCLWVALYSALMEAASPLQPGVDFTLFQSADALIAAAGGLAVGWLAQRMGYGACLASAALLCAGGAWALAGRESGASPPRRPEGGRGRCA</sequence>
<accession>A0AAW6RET2</accession>
<dbReference type="Gene3D" id="1.20.1250.20">
    <property type="entry name" value="MFS general substrate transporter like domains"/>
    <property type="match status" value="1"/>
</dbReference>
<proteinExistence type="predicted"/>
<feature type="transmembrane region" description="Helical" evidence="7">
    <location>
        <begin position="228"/>
        <end position="256"/>
    </location>
</feature>
<evidence type="ECO:0000256" key="3">
    <source>
        <dbReference type="ARBA" id="ARBA00022692"/>
    </source>
</evidence>
<evidence type="ECO:0000256" key="2">
    <source>
        <dbReference type="ARBA" id="ARBA00022448"/>
    </source>
</evidence>
<evidence type="ECO:0000313" key="9">
    <source>
        <dbReference type="Proteomes" id="UP001237156"/>
    </source>
</evidence>
<evidence type="ECO:0008006" key="10">
    <source>
        <dbReference type="Google" id="ProtNLM"/>
    </source>
</evidence>
<evidence type="ECO:0000256" key="4">
    <source>
        <dbReference type="ARBA" id="ARBA00022989"/>
    </source>
</evidence>
<dbReference type="PANTHER" id="PTHR12778:SF10">
    <property type="entry name" value="MAJOR FACILITATOR SUPERFAMILY DOMAIN-CONTAINING PROTEIN 3"/>
    <property type="match status" value="1"/>
</dbReference>
<keyword evidence="9" id="KW-1185">Reference proteome</keyword>
<comment type="subcellular location">
    <subcellularLocation>
        <location evidence="1">Membrane</location>
        <topology evidence="1">Multi-pass membrane protein</topology>
    </subcellularLocation>
</comment>
<dbReference type="Proteomes" id="UP001237156">
    <property type="component" value="Unassembled WGS sequence"/>
</dbReference>